<keyword evidence="3" id="KW-1185">Reference proteome</keyword>
<dbReference type="GO" id="GO:0008168">
    <property type="term" value="F:methyltransferase activity"/>
    <property type="evidence" value="ECO:0007669"/>
    <property type="project" value="UniProtKB-KW"/>
</dbReference>
<accession>A0A375I0S7</accession>
<name>A0A375I0S7_9ACTN</name>
<keyword evidence="2" id="KW-0808">Transferase</keyword>
<proteinExistence type="predicted"/>
<gene>
    <name evidence="2" type="ORF">PROPJV5_1183</name>
</gene>
<dbReference type="NCBIfam" id="NF037959">
    <property type="entry name" value="MFS_SpdSyn"/>
    <property type="match status" value="1"/>
</dbReference>
<dbReference type="OrthoDB" id="8221452at2"/>
<reference evidence="3" key="1">
    <citation type="submission" date="2018-02" db="EMBL/GenBank/DDBJ databases">
        <authorList>
            <person name="Hornung B."/>
        </authorList>
    </citation>
    <scope>NUCLEOTIDE SEQUENCE [LARGE SCALE GENOMIC DNA]</scope>
</reference>
<dbReference type="AlphaFoldDB" id="A0A375I0S7"/>
<dbReference type="Proteomes" id="UP000265962">
    <property type="component" value="Unassembled WGS sequence"/>
</dbReference>
<evidence type="ECO:0000256" key="1">
    <source>
        <dbReference type="SAM" id="MobiDB-lite"/>
    </source>
</evidence>
<sequence>MGEQPHGDSVLRVVPDRYVPGAFVVAGGGVEHSFVDPADPTHVEFPYMERICELIDLWAPAGERFRVVHVGGAGMTLARYVAHTRPTSPQIVLEPDAGLTAEVREKLPLPPRSGIKVRAQDGRTGLAAMPADYAEMVIVDAFTDLSVPGELVTRQAFAEYARVLTPRGVVVLNVTDTRPFGWARGVLAGAATRFSEQAVSSEPAILKGRRMGNLVMFASNRRLPMEDLLRRGASAVFPYRWIQPDEMTRWRGRVEPFDDTAPVPSPISGDTRTRFS</sequence>
<dbReference type="EMBL" id="OMOH01000004">
    <property type="protein sequence ID" value="SPF68240.1"/>
    <property type="molecule type" value="Genomic_DNA"/>
</dbReference>
<keyword evidence="2" id="KW-0489">Methyltransferase</keyword>
<evidence type="ECO:0000313" key="3">
    <source>
        <dbReference type="Proteomes" id="UP000265962"/>
    </source>
</evidence>
<dbReference type="Gene3D" id="3.40.50.150">
    <property type="entry name" value="Vaccinia Virus protein VP39"/>
    <property type="match status" value="1"/>
</dbReference>
<evidence type="ECO:0000313" key="2">
    <source>
        <dbReference type="EMBL" id="SPF68240.1"/>
    </source>
</evidence>
<dbReference type="GO" id="GO:0032259">
    <property type="term" value="P:methylation"/>
    <property type="evidence" value="ECO:0007669"/>
    <property type="project" value="UniProtKB-KW"/>
</dbReference>
<dbReference type="RefSeq" id="WP_119715419.1">
    <property type="nucleotide sequence ID" value="NZ_OMOH01000004.1"/>
</dbReference>
<feature type="region of interest" description="Disordered" evidence="1">
    <location>
        <begin position="255"/>
        <end position="276"/>
    </location>
</feature>
<dbReference type="SUPFAM" id="SSF53335">
    <property type="entry name" value="S-adenosyl-L-methionine-dependent methyltransferases"/>
    <property type="match status" value="1"/>
</dbReference>
<organism evidence="2 3">
    <name type="scientific">Propionibacterium ruminifibrarum</name>
    <dbReference type="NCBI Taxonomy" id="1962131"/>
    <lineage>
        <taxon>Bacteria</taxon>
        <taxon>Bacillati</taxon>
        <taxon>Actinomycetota</taxon>
        <taxon>Actinomycetes</taxon>
        <taxon>Propionibacteriales</taxon>
        <taxon>Propionibacteriaceae</taxon>
        <taxon>Propionibacterium</taxon>
    </lineage>
</organism>
<protein>
    <submittedName>
        <fullName evidence="2">S-adenosyl-L-methionine-dependent methyltransferase</fullName>
    </submittedName>
</protein>
<dbReference type="InterPro" id="IPR029063">
    <property type="entry name" value="SAM-dependent_MTases_sf"/>
</dbReference>